<evidence type="ECO:0000256" key="3">
    <source>
        <dbReference type="ARBA" id="ARBA00022884"/>
    </source>
</evidence>
<dbReference type="InterPro" id="IPR035566">
    <property type="entry name" value="Ribosomal_protein_bL20_C"/>
</dbReference>
<evidence type="ECO:0000256" key="1">
    <source>
        <dbReference type="ARBA" id="ARBA00007698"/>
    </source>
</evidence>
<keyword evidence="4 6" id="KW-0689">Ribosomal protein</keyword>
<keyword evidence="3 7" id="KW-0694">RNA-binding</keyword>
<dbReference type="InterPro" id="IPR005813">
    <property type="entry name" value="Ribosomal_bL20"/>
</dbReference>
<evidence type="ECO:0000256" key="6">
    <source>
        <dbReference type="RuleBase" id="RU000561"/>
    </source>
</evidence>
<keyword evidence="2 7" id="KW-0699">rRNA-binding</keyword>
<dbReference type="InterPro" id="IPR049946">
    <property type="entry name" value="RIBOSOMAL_L20_CS"/>
</dbReference>
<dbReference type="GO" id="GO:0003735">
    <property type="term" value="F:structural constituent of ribosome"/>
    <property type="evidence" value="ECO:0007669"/>
    <property type="project" value="InterPro"/>
</dbReference>
<name>A0A7S0XXM4_HEMAN</name>
<protein>
    <recommendedName>
        <fullName evidence="7">50S ribosomal protein L20</fullName>
    </recommendedName>
</protein>
<dbReference type="PROSITE" id="PS00937">
    <property type="entry name" value="RIBOSOMAL_L20"/>
    <property type="match status" value="1"/>
</dbReference>
<gene>
    <name evidence="8" type="ORF">HAND1043_LOCUS7496</name>
</gene>
<evidence type="ECO:0000256" key="4">
    <source>
        <dbReference type="ARBA" id="ARBA00022980"/>
    </source>
</evidence>
<dbReference type="HAMAP" id="MF_00382">
    <property type="entry name" value="Ribosomal_bL20"/>
    <property type="match status" value="1"/>
</dbReference>
<dbReference type="SUPFAM" id="SSF74731">
    <property type="entry name" value="Ribosomal protein L20"/>
    <property type="match status" value="1"/>
</dbReference>
<dbReference type="GO" id="GO:1990904">
    <property type="term" value="C:ribonucleoprotein complex"/>
    <property type="evidence" value="ECO:0007669"/>
    <property type="project" value="UniProtKB-KW"/>
</dbReference>
<dbReference type="GO" id="GO:0006412">
    <property type="term" value="P:translation"/>
    <property type="evidence" value="ECO:0007669"/>
    <property type="project" value="InterPro"/>
</dbReference>
<proteinExistence type="inferred from homology"/>
<dbReference type="GO" id="GO:0005840">
    <property type="term" value="C:ribosome"/>
    <property type="evidence" value="ECO:0007669"/>
    <property type="project" value="UniProtKB-KW"/>
</dbReference>
<dbReference type="Gene3D" id="1.10.1900.20">
    <property type="entry name" value="Ribosomal protein L20"/>
    <property type="match status" value="1"/>
</dbReference>
<dbReference type="Gene3D" id="6.10.160.10">
    <property type="match status" value="1"/>
</dbReference>
<reference evidence="8" key="1">
    <citation type="submission" date="2021-01" db="EMBL/GenBank/DDBJ databases">
        <authorList>
            <person name="Corre E."/>
            <person name="Pelletier E."/>
            <person name="Niang G."/>
            <person name="Scheremetjew M."/>
            <person name="Finn R."/>
            <person name="Kale V."/>
            <person name="Holt S."/>
            <person name="Cochrane G."/>
            <person name="Meng A."/>
            <person name="Brown T."/>
            <person name="Cohen L."/>
        </authorList>
    </citation>
    <scope>NUCLEOTIDE SEQUENCE</scope>
    <source>
        <strain evidence="8">CCMP441</strain>
    </source>
</reference>
<dbReference type="PANTHER" id="PTHR10986">
    <property type="entry name" value="39S RIBOSOMAL PROTEIN L20"/>
    <property type="match status" value="1"/>
</dbReference>
<evidence type="ECO:0000256" key="7">
    <source>
        <dbReference type="RuleBase" id="RU004311"/>
    </source>
</evidence>
<dbReference type="CDD" id="cd07026">
    <property type="entry name" value="Ribosomal_L20"/>
    <property type="match status" value="1"/>
</dbReference>
<dbReference type="NCBIfam" id="TIGR01032">
    <property type="entry name" value="rplT_bact"/>
    <property type="match status" value="1"/>
</dbReference>
<evidence type="ECO:0000313" key="8">
    <source>
        <dbReference type="EMBL" id="CAD8741004.1"/>
    </source>
</evidence>
<dbReference type="Pfam" id="PF00453">
    <property type="entry name" value="Ribosomal_L20"/>
    <property type="match status" value="1"/>
</dbReference>
<dbReference type="FunFam" id="1.10.1900.20:FF:000001">
    <property type="entry name" value="50S ribosomal protein L20"/>
    <property type="match status" value="1"/>
</dbReference>
<keyword evidence="5 6" id="KW-0687">Ribonucleoprotein</keyword>
<evidence type="ECO:0000256" key="2">
    <source>
        <dbReference type="ARBA" id="ARBA00022730"/>
    </source>
</evidence>
<dbReference type="EMBL" id="HBFK01012451">
    <property type="protein sequence ID" value="CAD8741004.1"/>
    <property type="molecule type" value="Transcribed_RNA"/>
</dbReference>
<comment type="function">
    <text evidence="7">Binds directly to 23S ribosomal RNA and is necessary for the in vitro assembly process of the 50S ribosomal subunit. It is not involved in the protein synthesizing functions of that subunit.</text>
</comment>
<dbReference type="PRINTS" id="PR00062">
    <property type="entry name" value="RIBOSOMALL20"/>
</dbReference>
<comment type="similarity">
    <text evidence="1 6">Belongs to the bacterial ribosomal protein bL20 family.</text>
</comment>
<dbReference type="AlphaFoldDB" id="A0A7S0XXM4"/>
<accession>A0A7S0XXM4</accession>
<organism evidence="8">
    <name type="scientific">Hemiselmis andersenii</name>
    <name type="common">Cryptophyte alga</name>
    <dbReference type="NCBI Taxonomy" id="464988"/>
    <lineage>
        <taxon>Eukaryota</taxon>
        <taxon>Cryptophyceae</taxon>
        <taxon>Cryptomonadales</taxon>
        <taxon>Hemiselmidaceae</taxon>
        <taxon>Hemiselmis</taxon>
    </lineage>
</organism>
<dbReference type="GO" id="GO:0019843">
    <property type="term" value="F:rRNA binding"/>
    <property type="evidence" value="ECO:0007669"/>
    <property type="project" value="UniProtKB-KW"/>
</dbReference>
<evidence type="ECO:0000256" key="5">
    <source>
        <dbReference type="ARBA" id="ARBA00023274"/>
    </source>
</evidence>
<sequence>MKREKVFSIVKGFRGRAKNCFRIAHQAAEKALQNQYYSRKLIKRDMRSLWITRINAAAREHGLKYCDLIHGLNLAQIDMNRKVLSELAVTEPASFAAVVDKAKGALMAKHAAEMAQKGLNAVRQQ</sequence>